<feature type="compositionally biased region" description="Acidic residues" evidence="1">
    <location>
        <begin position="86"/>
        <end position="95"/>
    </location>
</feature>
<feature type="region of interest" description="Disordered" evidence="1">
    <location>
        <begin position="1"/>
        <end position="95"/>
    </location>
</feature>
<feature type="compositionally biased region" description="Low complexity" evidence="1">
    <location>
        <begin position="27"/>
        <end position="49"/>
    </location>
</feature>
<sequence length="95" mass="9793">EPLPSPHEPPAQRIARSETIVSFHMPSISTNTSRPGSSSSTVAPSASQSRASPVPSDQSPAQLAPGDPTTMAKPTTSNDALSDLFSDTDSDMGVD</sequence>
<accession>A0A0L0FCA8</accession>
<feature type="non-terminal residue" evidence="2">
    <location>
        <position position="1"/>
    </location>
</feature>
<organism evidence="2 3">
    <name type="scientific">Sphaeroforma arctica JP610</name>
    <dbReference type="NCBI Taxonomy" id="667725"/>
    <lineage>
        <taxon>Eukaryota</taxon>
        <taxon>Ichthyosporea</taxon>
        <taxon>Ichthyophonida</taxon>
        <taxon>Sphaeroforma</taxon>
    </lineage>
</organism>
<dbReference type="Proteomes" id="UP000054560">
    <property type="component" value="Unassembled WGS sequence"/>
</dbReference>
<dbReference type="EMBL" id="KQ244443">
    <property type="protein sequence ID" value="KNC74400.1"/>
    <property type="molecule type" value="Genomic_DNA"/>
</dbReference>
<proteinExistence type="predicted"/>
<protein>
    <submittedName>
        <fullName evidence="2">Uncharacterized protein</fullName>
    </submittedName>
</protein>
<dbReference type="AlphaFoldDB" id="A0A0L0FCA8"/>
<dbReference type="GeneID" id="25913555"/>
<evidence type="ECO:0000313" key="2">
    <source>
        <dbReference type="EMBL" id="KNC74400.1"/>
    </source>
</evidence>
<evidence type="ECO:0000256" key="1">
    <source>
        <dbReference type="SAM" id="MobiDB-lite"/>
    </source>
</evidence>
<evidence type="ECO:0000313" key="3">
    <source>
        <dbReference type="Proteomes" id="UP000054560"/>
    </source>
</evidence>
<keyword evidence="3" id="KW-1185">Reference proteome</keyword>
<reference evidence="2 3" key="1">
    <citation type="submission" date="2011-02" db="EMBL/GenBank/DDBJ databases">
        <title>The Genome Sequence of Sphaeroforma arctica JP610.</title>
        <authorList>
            <consortium name="The Broad Institute Genome Sequencing Platform"/>
            <person name="Russ C."/>
            <person name="Cuomo C."/>
            <person name="Young S.K."/>
            <person name="Zeng Q."/>
            <person name="Gargeya S."/>
            <person name="Alvarado L."/>
            <person name="Berlin A."/>
            <person name="Chapman S.B."/>
            <person name="Chen Z."/>
            <person name="Freedman E."/>
            <person name="Gellesch M."/>
            <person name="Goldberg J."/>
            <person name="Griggs A."/>
            <person name="Gujja S."/>
            <person name="Heilman E."/>
            <person name="Heiman D."/>
            <person name="Howarth C."/>
            <person name="Mehta T."/>
            <person name="Neiman D."/>
            <person name="Pearson M."/>
            <person name="Roberts A."/>
            <person name="Saif S."/>
            <person name="Shea T."/>
            <person name="Shenoy N."/>
            <person name="Sisk P."/>
            <person name="Stolte C."/>
            <person name="Sykes S."/>
            <person name="White J."/>
            <person name="Yandava C."/>
            <person name="Burger G."/>
            <person name="Gray M.W."/>
            <person name="Holland P.W.H."/>
            <person name="King N."/>
            <person name="Lang F.B.F."/>
            <person name="Roger A.J."/>
            <person name="Ruiz-Trillo I."/>
            <person name="Haas B."/>
            <person name="Nusbaum C."/>
            <person name="Birren B."/>
        </authorList>
    </citation>
    <scope>NUCLEOTIDE SEQUENCE [LARGE SCALE GENOMIC DNA]</scope>
    <source>
        <strain evidence="2 3">JP610</strain>
    </source>
</reference>
<name>A0A0L0FCA8_9EUKA</name>
<dbReference type="RefSeq" id="XP_014148302.1">
    <property type="nucleotide sequence ID" value="XM_014292827.1"/>
</dbReference>
<gene>
    <name evidence="2" type="ORF">SARC_13051</name>
</gene>